<gene>
    <name evidence="1" type="ORF">DRE_03544</name>
</gene>
<name>W7IDV8_9PEZI</name>
<sequence length="379" mass="42779">MRPGDSVHENEIAVIDELVFLSSGVREEHEDNFWGPGDDNEHKDSNRDVHVRVTETTETSSFDYTETTYLDVATETLTPIWTVERFVVKTVAPAPRRRDVDGLDAKDIFGREARTTSICHSTVQPKACKCLITSCTPVATKDLRKTIKEKTTDTTWVIIEQGITYTNTEWIPSLTTETQSYTWIEVSGILSTHSTTIKCTPSASPTNPSFYLQATSYPPPRPAASTMPINGQYYWAAALSPRLLSFSIEAAFTPDILEASVFSLDSKKRLHTAHKNGTQYANVDHYSHFPIAHLMGRGEITRRSYEYLRCEPRPPSGRFPGGYQELYCLADGFWHRDTWNYCPLYKEYFNAPLVLGDEWSETAPDCFNVTFLIKPVCGG</sequence>
<proteinExistence type="predicted"/>
<protein>
    <submittedName>
        <fullName evidence="1">Uncharacterized protein</fullName>
    </submittedName>
</protein>
<evidence type="ECO:0000313" key="2">
    <source>
        <dbReference type="Proteomes" id="UP000024837"/>
    </source>
</evidence>
<reference evidence="1 2" key="1">
    <citation type="submission" date="2013-05" db="EMBL/GenBank/DDBJ databases">
        <title>Drechslerella stenobrocha genome reveals carnivorous origination and mechanical trapping mechanism of predatory fungi.</title>
        <authorList>
            <person name="Liu X."/>
            <person name="Zhang W."/>
            <person name="Liu K."/>
        </authorList>
    </citation>
    <scope>NUCLEOTIDE SEQUENCE [LARGE SCALE GENOMIC DNA]</scope>
    <source>
        <strain evidence="1 2">248</strain>
    </source>
</reference>
<organism evidence="1 2">
    <name type="scientific">Drechslerella stenobrocha 248</name>
    <dbReference type="NCBI Taxonomy" id="1043628"/>
    <lineage>
        <taxon>Eukaryota</taxon>
        <taxon>Fungi</taxon>
        <taxon>Dikarya</taxon>
        <taxon>Ascomycota</taxon>
        <taxon>Pezizomycotina</taxon>
        <taxon>Orbiliomycetes</taxon>
        <taxon>Orbiliales</taxon>
        <taxon>Orbiliaceae</taxon>
        <taxon>Drechslerella</taxon>
    </lineage>
</organism>
<dbReference type="EMBL" id="KI966412">
    <property type="protein sequence ID" value="EWC47175.1"/>
    <property type="molecule type" value="Genomic_DNA"/>
</dbReference>
<dbReference type="AlphaFoldDB" id="W7IDV8"/>
<dbReference type="OrthoDB" id="3544386at2759"/>
<accession>W7IDV8</accession>
<evidence type="ECO:0000313" key="1">
    <source>
        <dbReference type="EMBL" id="EWC47175.1"/>
    </source>
</evidence>
<dbReference type="HOGENOM" id="CLU_729632_0_0_1"/>
<keyword evidence="2" id="KW-1185">Reference proteome</keyword>
<dbReference type="Proteomes" id="UP000024837">
    <property type="component" value="Unassembled WGS sequence"/>
</dbReference>